<dbReference type="NCBIfam" id="TIGR02532">
    <property type="entry name" value="IV_pilin_GFxxxE"/>
    <property type="match status" value="1"/>
</dbReference>
<dbReference type="RefSeq" id="WP_223994247.1">
    <property type="nucleotide sequence ID" value="NZ_CAJZAG010000012.1"/>
</dbReference>
<sequence>MKNKNPKIGTLRRRAKQRGMTLLEISLGVAISTVLLTAYATREVAQRLDDNVRAQGMAMKGPLLGALNQYLTERYSQLVQPNGGSIPGVANPLRPTIAELRALGMLKDPVMNTAYNGGNYRMVVTQYPTGCVATNCNLDALLYVDRPIVDWRNSIDYARLGIAMRAIGDDGGMSTAAAPGAFTGMNAKWSTPNPAGNVPGLLAARTGYNAAQFSQFYRRDGSLAMTNDVAVGGYSIQNANAVNAQKVNLPSGSSLQVGSTYLYGDSANMALRSPSGSVVVQNGTSGGYGGLYTGTATVYSNASISGSASVGGTMAATNTQANYAWANGSEVNYSNVYADQTVYGNQSVNGSLIARGMVYLPAMAWAGYGCGGNGITTDPNGEMLACKGGVWQMAGGSPSGTLCGSSQMGRSDWVGGHLCQGYDPWYSCPSGYTQVAIASIKGEQVNSCMKN</sequence>
<comment type="caution">
    <text evidence="2">The sequence shown here is derived from an EMBL/GenBank/DDBJ whole genome shotgun (WGS) entry which is preliminary data.</text>
</comment>
<dbReference type="InterPro" id="IPR012902">
    <property type="entry name" value="N_methyl_site"/>
</dbReference>
<organism evidence="2 3">
    <name type="scientific">Cupriavidus pampae</name>
    <dbReference type="NCBI Taxonomy" id="659251"/>
    <lineage>
        <taxon>Bacteria</taxon>
        <taxon>Pseudomonadati</taxon>
        <taxon>Pseudomonadota</taxon>
        <taxon>Betaproteobacteria</taxon>
        <taxon>Burkholderiales</taxon>
        <taxon>Burkholderiaceae</taxon>
        <taxon>Cupriavidus</taxon>
    </lineage>
</organism>
<dbReference type="EMBL" id="CAJZAG010000012">
    <property type="protein sequence ID" value="CAG9184313.1"/>
    <property type="molecule type" value="Genomic_DNA"/>
</dbReference>
<protein>
    <recommendedName>
        <fullName evidence="4">Shufflon system plasmid conjugative transfer pilus tip adhesin PilV</fullName>
    </recommendedName>
</protein>
<evidence type="ECO:0000313" key="3">
    <source>
        <dbReference type="Proteomes" id="UP000706525"/>
    </source>
</evidence>
<keyword evidence="1" id="KW-0812">Transmembrane</keyword>
<evidence type="ECO:0000256" key="1">
    <source>
        <dbReference type="SAM" id="Phobius"/>
    </source>
</evidence>
<dbReference type="Proteomes" id="UP000706525">
    <property type="component" value="Unassembled WGS sequence"/>
</dbReference>
<name>A0ABM8XVB1_9BURK</name>
<evidence type="ECO:0008006" key="4">
    <source>
        <dbReference type="Google" id="ProtNLM"/>
    </source>
</evidence>
<dbReference type="PROSITE" id="PS00409">
    <property type="entry name" value="PROKAR_NTER_METHYL"/>
    <property type="match status" value="1"/>
</dbReference>
<evidence type="ECO:0000313" key="2">
    <source>
        <dbReference type="EMBL" id="CAG9184313.1"/>
    </source>
</evidence>
<keyword evidence="1" id="KW-0472">Membrane</keyword>
<accession>A0ABM8XVB1</accession>
<keyword evidence="3" id="KW-1185">Reference proteome</keyword>
<feature type="transmembrane region" description="Helical" evidence="1">
    <location>
        <begin position="21"/>
        <end position="40"/>
    </location>
</feature>
<proteinExistence type="predicted"/>
<reference evidence="2 3" key="1">
    <citation type="submission" date="2021-08" db="EMBL/GenBank/DDBJ databases">
        <authorList>
            <person name="Peeters C."/>
        </authorList>
    </citation>
    <scope>NUCLEOTIDE SEQUENCE [LARGE SCALE GENOMIC DNA]</scope>
    <source>
        <strain evidence="2 3">LMG 32289</strain>
    </source>
</reference>
<keyword evidence="1" id="KW-1133">Transmembrane helix</keyword>
<gene>
    <name evidence="2" type="ORF">LMG32289_05583</name>
</gene>